<dbReference type="RefSeq" id="WP_087401146.1">
    <property type="nucleotide sequence ID" value="NZ_JADNCE010000018.1"/>
</dbReference>
<keyword evidence="1" id="KW-0732">Signal</keyword>
<feature type="chain" id="PRO_5011988576" description="Cell surface protein" evidence="1">
    <location>
        <begin position="20"/>
        <end position="292"/>
    </location>
</feature>
<dbReference type="eggNOG" id="COG3291">
    <property type="taxonomic scope" value="Bacteria"/>
</dbReference>
<evidence type="ECO:0000256" key="1">
    <source>
        <dbReference type="SAM" id="SignalP"/>
    </source>
</evidence>
<sequence length="292" mass="31646">MKKYAFPLAALLFAACNSGEETTTTQIQEPVATILEYTPAPGQFINGTMAGFDHVASAADACSYAANRIASNNWVSLGGWGGRIVAAFAEPVPNTGGYDLYVKGNQFDTSSEPGIVWVSQDANGDGAPNDTWYELRGSEYDNAETIRDYKITYIRPAEAGDEVTWKDNQNGNGTIDRVKEHTQAYYPEWIVENEITFAGTRLPNNIGESGGKWTMEPFAWGYADNYSASDRIGMTNRLRISDAVTADGAPANLSQVDFIMVQTGVNAKAPLIGEVSTEVSGIGCYRTVTKKQ</sequence>
<comment type="caution">
    <text evidence="2">The sequence shown here is derived from an EMBL/GenBank/DDBJ whole genome shotgun (WGS) entry which is preliminary data.</text>
</comment>
<gene>
    <name evidence="2" type="ORF">B5G41_01555</name>
</gene>
<evidence type="ECO:0000313" key="2">
    <source>
        <dbReference type="EMBL" id="OUN05217.1"/>
    </source>
</evidence>
<dbReference type="PROSITE" id="PS51257">
    <property type="entry name" value="PROKAR_LIPOPROTEIN"/>
    <property type="match status" value="1"/>
</dbReference>
<name>A0A1Y3R3L2_9BACT</name>
<dbReference type="OrthoDB" id="975810at2"/>
<dbReference type="AlphaFoldDB" id="A0A1Y3R3L2"/>
<reference evidence="3" key="1">
    <citation type="submission" date="2017-04" db="EMBL/GenBank/DDBJ databases">
        <title>Function of individual gut microbiota members based on whole genome sequencing of pure cultures obtained from chicken caecum.</title>
        <authorList>
            <person name="Medvecky M."/>
            <person name="Cejkova D."/>
            <person name="Polansky O."/>
            <person name="Karasova D."/>
            <person name="Kubasova T."/>
            <person name="Cizek A."/>
            <person name="Rychlik I."/>
        </authorList>
    </citation>
    <scope>NUCLEOTIDE SEQUENCE [LARGE SCALE GENOMIC DNA]</scope>
    <source>
        <strain evidence="3">An90</strain>
    </source>
</reference>
<proteinExistence type="predicted"/>
<protein>
    <recommendedName>
        <fullName evidence="4">Cell surface protein</fullName>
    </recommendedName>
</protein>
<organism evidence="2 3">
    <name type="scientific">Alistipes onderdonkii</name>
    <dbReference type="NCBI Taxonomy" id="328813"/>
    <lineage>
        <taxon>Bacteria</taxon>
        <taxon>Pseudomonadati</taxon>
        <taxon>Bacteroidota</taxon>
        <taxon>Bacteroidia</taxon>
        <taxon>Bacteroidales</taxon>
        <taxon>Rikenellaceae</taxon>
        <taxon>Alistipes</taxon>
    </lineage>
</organism>
<feature type="signal peptide" evidence="1">
    <location>
        <begin position="1"/>
        <end position="19"/>
    </location>
</feature>
<dbReference type="Proteomes" id="UP000195772">
    <property type="component" value="Unassembled WGS sequence"/>
</dbReference>
<accession>A0A1Y3R3L2</accession>
<evidence type="ECO:0008006" key="4">
    <source>
        <dbReference type="Google" id="ProtNLM"/>
    </source>
</evidence>
<dbReference type="EMBL" id="NFHB01000001">
    <property type="protein sequence ID" value="OUN05217.1"/>
    <property type="molecule type" value="Genomic_DNA"/>
</dbReference>
<evidence type="ECO:0000313" key="3">
    <source>
        <dbReference type="Proteomes" id="UP000195772"/>
    </source>
</evidence>